<evidence type="ECO:0000313" key="3">
    <source>
        <dbReference type="Proteomes" id="UP000078263"/>
    </source>
</evidence>
<keyword evidence="1" id="KW-0472">Membrane</keyword>
<organism evidence="2 3">
    <name type="scientific">Erythrobacter neustonensis</name>
    <dbReference type="NCBI Taxonomy" id="1112"/>
    <lineage>
        <taxon>Bacteria</taxon>
        <taxon>Pseudomonadati</taxon>
        <taxon>Pseudomonadota</taxon>
        <taxon>Alphaproteobacteria</taxon>
        <taxon>Sphingomonadales</taxon>
        <taxon>Erythrobacteraceae</taxon>
        <taxon>Erythrobacter/Porphyrobacter group</taxon>
        <taxon>Erythrobacter</taxon>
    </lineage>
</organism>
<feature type="transmembrane region" description="Helical" evidence="1">
    <location>
        <begin position="45"/>
        <end position="69"/>
    </location>
</feature>
<protein>
    <submittedName>
        <fullName evidence="2">Uncharacterized protein</fullName>
    </submittedName>
</protein>
<keyword evidence="1" id="KW-0812">Transmembrane</keyword>
<evidence type="ECO:0000313" key="2">
    <source>
        <dbReference type="EMBL" id="ANK12073.1"/>
    </source>
</evidence>
<sequence>MGTLATYLLEIGLKFGAVLVVANEVRGIILTAPVFYGIYQAGGTMAAIWLGLCSLGGIALSVIVPVFAARKLKAAIARKQARPAG</sequence>
<keyword evidence="1" id="KW-1133">Transmembrane helix</keyword>
<feature type="transmembrane region" description="Helical" evidence="1">
    <location>
        <begin position="12"/>
        <end position="39"/>
    </location>
</feature>
<dbReference type="AlphaFoldDB" id="A0A192D0N8"/>
<evidence type="ECO:0000256" key="1">
    <source>
        <dbReference type="SAM" id="Phobius"/>
    </source>
</evidence>
<dbReference type="EMBL" id="CP016033">
    <property type="protein sequence ID" value="ANK12073.1"/>
    <property type="molecule type" value="Genomic_DNA"/>
</dbReference>
<keyword evidence="3" id="KW-1185">Reference proteome</keyword>
<name>A0A192D0N8_9SPHN</name>
<accession>A0A192D0N8</accession>
<proteinExistence type="predicted"/>
<reference evidence="2 3" key="1">
    <citation type="submission" date="2016-05" db="EMBL/GenBank/DDBJ databases">
        <title>Compelete Genome Sequence of Bacteriochlorophyll-Synthesizing Bacterium Porphyrobacter neustonensis DSM 9434.</title>
        <authorList>
            <person name="Shi X.-L."/>
            <person name="Wu Y.-H."/>
            <person name="Cheng H."/>
            <person name="Xu L."/>
            <person name="Zhang X.-Q."/>
            <person name="Wang C.-S."/>
            <person name="Xu X.-W."/>
        </authorList>
    </citation>
    <scope>NUCLEOTIDE SEQUENCE [LARGE SCALE GENOMIC DNA]</scope>
    <source>
        <strain evidence="2 3">DSM 9434</strain>
    </source>
</reference>
<dbReference type="Proteomes" id="UP000078263">
    <property type="component" value="Chromosome"/>
</dbReference>
<gene>
    <name evidence="2" type="ORF">A9D12_03005</name>
</gene>
<dbReference type="KEGG" id="pns:A9D12_03005"/>
<dbReference type="OrthoDB" id="7428180at2"/>
<dbReference type="RefSeq" id="WP_068349663.1">
    <property type="nucleotide sequence ID" value="NZ_CP016033.1"/>
</dbReference>